<dbReference type="AlphaFoldDB" id="A0AAI8VZ70"/>
<evidence type="ECO:0000256" key="1">
    <source>
        <dbReference type="SAM" id="MobiDB-lite"/>
    </source>
</evidence>
<name>A0AAI8VZ70_9PEZI</name>
<evidence type="ECO:0000313" key="3">
    <source>
        <dbReference type="EMBL" id="CAJ2513305.1"/>
    </source>
</evidence>
<keyword evidence="4" id="KW-1185">Reference proteome</keyword>
<dbReference type="Proteomes" id="UP001295740">
    <property type="component" value="Unassembled WGS sequence"/>
</dbReference>
<feature type="compositionally biased region" description="Low complexity" evidence="1">
    <location>
        <begin position="114"/>
        <end position="132"/>
    </location>
</feature>
<feature type="signal peptide" evidence="2">
    <location>
        <begin position="1"/>
        <end position="26"/>
    </location>
</feature>
<comment type="caution">
    <text evidence="3">The sequence shown here is derived from an EMBL/GenBank/DDBJ whole genome shotgun (WGS) entry which is preliminary data.</text>
</comment>
<gene>
    <name evidence="3" type="ORF">KHLLAP_LOCUS13773</name>
</gene>
<feature type="region of interest" description="Disordered" evidence="1">
    <location>
        <begin position="109"/>
        <end position="170"/>
    </location>
</feature>
<reference evidence="3" key="1">
    <citation type="submission" date="2023-10" db="EMBL/GenBank/DDBJ databases">
        <authorList>
            <person name="Hackl T."/>
        </authorList>
    </citation>
    <scope>NUCLEOTIDE SEQUENCE</scope>
</reference>
<feature type="chain" id="PRO_5042552638" evidence="2">
    <location>
        <begin position="27"/>
        <end position="277"/>
    </location>
</feature>
<dbReference type="EMBL" id="CAUWAG010000020">
    <property type="protein sequence ID" value="CAJ2513305.1"/>
    <property type="molecule type" value="Genomic_DNA"/>
</dbReference>
<accession>A0AAI8VZ70</accession>
<organism evidence="3 4">
    <name type="scientific">Anthostomella pinea</name>
    <dbReference type="NCBI Taxonomy" id="933095"/>
    <lineage>
        <taxon>Eukaryota</taxon>
        <taxon>Fungi</taxon>
        <taxon>Dikarya</taxon>
        <taxon>Ascomycota</taxon>
        <taxon>Pezizomycotina</taxon>
        <taxon>Sordariomycetes</taxon>
        <taxon>Xylariomycetidae</taxon>
        <taxon>Xylariales</taxon>
        <taxon>Xylariaceae</taxon>
        <taxon>Anthostomella</taxon>
    </lineage>
</organism>
<keyword evidence="2" id="KW-0732">Signal</keyword>
<evidence type="ECO:0000256" key="2">
    <source>
        <dbReference type="SAM" id="SignalP"/>
    </source>
</evidence>
<feature type="compositionally biased region" description="Low complexity" evidence="1">
    <location>
        <begin position="228"/>
        <end position="247"/>
    </location>
</feature>
<protein>
    <submittedName>
        <fullName evidence="3">Uu.00g014240.m01.CDS01</fullName>
    </submittedName>
</protein>
<feature type="region of interest" description="Disordered" evidence="1">
    <location>
        <begin position="216"/>
        <end position="253"/>
    </location>
</feature>
<evidence type="ECO:0000313" key="4">
    <source>
        <dbReference type="Proteomes" id="UP001295740"/>
    </source>
</evidence>
<proteinExistence type="predicted"/>
<feature type="compositionally biased region" description="Low complexity" evidence="1">
    <location>
        <begin position="159"/>
        <end position="170"/>
    </location>
</feature>
<sequence>MFSRQQYPALLATATLLSSAFQHAHALSSRGDVEYPECIQSCLRNSGCFSGSDCVCKKAAESGFMSDVVTCMNQWCEASINASDLIDPMQSTCHFSDSVVEEALNADADNSLHGSGSSSDSSSTTKASQTTQAKDEDEDEVVKETYAVGAPASAEQIETTASPASPTAAATKTEGTMTIVTASSSAAALATGSSTKLLTVSASSAGSLVVATATPSAGAGATTGGASGSDSNDGTSVSSSSDQGSSDAAPEEGVAAKGQASMLGAVLAVAAALAFGF</sequence>